<dbReference type="STRING" id="264198.Reut_B5700"/>
<keyword evidence="3" id="KW-0762">Sugar transport</keyword>
<gene>
    <name evidence="6" type="ordered locus">Reut_B5700</name>
</gene>
<dbReference type="KEGG" id="reu:Reut_B5700"/>
<organism evidence="6">
    <name type="scientific">Cupriavidus pinatubonensis (strain JMP 134 / LMG 1197)</name>
    <name type="common">Cupriavidus necator (strain JMP 134)</name>
    <dbReference type="NCBI Taxonomy" id="264198"/>
    <lineage>
        <taxon>Bacteria</taxon>
        <taxon>Pseudomonadati</taxon>
        <taxon>Pseudomonadota</taxon>
        <taxon>Betaproteobacteria</taxon>
        <taxon>Burkholderiales</taxon>
        <taxon>Burkholderiaceae</taxon>
        <taxon>Cupriavidus</taxon>
    </lineage>
</organism>
<dbReference type="SUPFAM" id="SSF55594">
    <property type="entry name" value="HPr-like"/>
    <property type="match status" value="1"/>
</dbReference>
<dbReference type="InterPro" id="IPR050399">
    <property type="entry name" value="HPr"/>
</dbReference>
<dbReference type="HOGENOM" id="CLU_2057483_0_0_4"/>
<evidence type="ECO:0000256" key="2">
    <source>
        <dbReference type="ARBA" id="ARBA00020422"/>
    </source>
</evidence>
<dbReference type="NCBIfam" id="TIGR01003">
    <property type="entry name" value="PTS_HPr_family"/>
    <property type="match status" value="1"/>
</dbReference>
<dbReference type="Gene3D" id="3.30.1340.10">
    <property type="entry name" value="HPr-like"/>
    <property type="match status" value="1"/>
</dbReference>
<dbReference type="eggNOG" id="COG1925">
    <property type="taxonomic scope" value="Bacteria"/>
</dbReference>
<dbReference type="InterPro" id="IPR035895">
    <property type="entry name" value="HPr-like_sf"/>
</dbReference>
<dbReference type="AlphaFoldDB" id="Q46P89"/>
<reference evidence="6" key="1">
    <citation type="submission" date="2005-08" db="EMBL/GenBank/DDBJ databases">
        <title>Complete sequence of chromosome 2 of Ralstonia eutropha JMP134.</title>
        <authorList>
            <person name="Copeland A."/>
            <person name="Lucas S."/>
            <person name="Lapidus A."/>
            <person name="Barry K."/>
            <person name="Detter J.C."/>
            <person name="Glavina T."/>
            <person name="Hammon N."/>
            <person name="Israni S."/>
            <person name="Pitluck S."/>
            <person name="Goltsman E."/>
            <person name="Martinez M."/>
            <person name="Schmutz J."/>
            <person name="Larimer F."/>
            <person name="Land M."/>
            <person name="Lykidis A."/>
            <person name="Richardson P."/>
        </authorList>
    </citation>
    <scope>NUCLEOTIDE SEQUENCE [LARGE SCALE GENOMIC DNA]</scope>
    <source>
        <strain evidence="6">JMP134</strain>
    </source>
</reference>
<dbReference type="InterPro" id="IPR000032">
    <property type="entry name" value="HPr-like"/>
</dbReference>
<name>Q46P89_CUPPJ</name>
<accession>Q46P89</accession>
<evidence type="ECO:0000313" key="6">
    <source>
        <dbReference type="EMBL" id="AAZ65045.1"/>
    </source>
</evidence>
<evidence type="ECO:0000256" key="1">
    <source>
        <dbReference type="ARBA" id="ARBA00003681"/>
    </source>
</evidence>
<dbReference type="EMBL" id="CP000091">
    <property type="protein sequence ID" value="AAZ65045.1"/>
    <property type="molecule type" value="Genomic_DNA"/>
</dbReference>
<feature type="domain" description="HPr" evidence="5">
    <location>
        <begin position="37"/>
        <end position="119"/>
    </location>
</feature>
<keyword evidence="3" id="KW-0813">Transport</keyword>
<evidence type="ECO:0000256" key="4">
    <source>
        <dbReference type="SAM" id="MobiDB-lite"/>
    </source>
</evidence>
<dbReference type="PANTHER" id="PTHR33705:SF1">
    <property type="entry name" value="PHOSPHOCARRIER PROTEIN HPR"/>
    <property type="match status" value="1"/>
</dbReference>
<feature type="region of interest" description="Disordered" evidence="4">
    <location>
        <begin position="1"/>
        <end position="34"/>
    </location>
</feature>
<dbReference type="PRINTS" id="PR00107">
    <property type="entry name" value="PHOSPHOCPHPR"/>
</dbReference>
<dbReference type="Pfam" id="PF00381">
    <property type="entry name" value="PTS-HPr"/>
    <property type="match status" value="1"/>
</dbReference>
<dbReference type="PANTHER" id="PTHR33705">
    <property type="entry name" value="PHOSPHOCARRIER PROTEIN HPR"/>
    <property type="match status" value="1"/>
</dbReference>
<protein>
    <recommendedName>
        <fullName evidence="2">Phosphocarrier protein HPr</fullName>
    </recommendedName>
</protein>
<evidence type="ECO:0000259" key="5">
    <source>
        <dbReference type="PROSITE" id="PS51350"/>
    </source>
</evidence>
<dbReference type="PROSITE" id="PS51350">
    <property type="entry name" value="PTS_HPR_DOM"/>
    <property type="match status" value="1"/>
</dbReference>
<sequence>MAVPASPEWQADSRGAPGRPQSRVPGSSDVNSLEGAVETRTVEMASRVGLQGSGSARVALAASQFHSEILLVCHDCSTDAKDVMAVMRLSARAGTKVTIQAAGPDEVAAVQALAALLAA</sequence>
<proteinExistence type="predicted"/>
<evidence type="ECO:0000256" key="3">
    <source>
        <dbReference type="ARBA" id="ARBA00022597"/>
    </source>
</evidence>
<comment type="function">
    <text evidence="1">General (non sugar-specific) component of the phosphoenolpyruvate-dependent sugar phosphotransferase system (sugar PTS). This major carbohydrate active-transport system catalyzes the phosphorylation of incoming sugar substrates concomitantly with their translocation across the cell membrane. The phosphoryl group from phosphoenolpyruvate (PEP) is transferred to the phosphoryl carrier protein HPr by enzyme I. Phospho-HPr then transfers it to the PTS EIIA domain.</text>
</comment>